<dbReference type="Gene3D" id="1.25.40.10">
    <property type="entry name" value="Tetratricopeptide repeat domain"/>
    <property type="match status" value="2"/>
</dbReference>
<dbReference type="InterPro" id="IPR019734">
    <property type="entry name" value="TPR_rpt"/>
</dbReference>
<evidence type="ECO:0000313" key="3">
    <source>
        <dbReference type="EMBL" id="MET3653059.1"/>
    </source>
</evidence>
<dbReference type="EMBL" id="JBEPMU010000004">
    <property type="protein sequence ID" value="MET3653059.1"/>
    <property type="molecule type" value="Genomic_DNA"/>
</dbReference>
<dbReference type="InterPro" id="IPR027417">
    <property type="entry name" value="P-loop_NTPase"/>
</dbReference>
<reference evidence="3 4" key="1">
    <citation type="submission" date="2024-06" db="EMBL/GenBank/DDBJ databases">
        <title>Sorghum-associated microbial communities from plants grown in Nebraska, USA.</title>
        <authorList>
            <person name="Schachtman D."/>
        </authorList>
    </citation>
    <scope>NUCLEOTIDE SEQUENCE [LARGE SCALE GENOMIC DNA]</scope>
    <source>
        <strain evidence="3 4">1073</strain>
    </source>
</reference>
<keyword evidence="1" id="KW-0808">Transferase</keyword>
<evidence type="ECO:0000313" key="4">
    <source>
        <dbReference type="Proteomes" id="UP001549184"/>
    </source>
</evidence>
<dbReference type="PANTHER" id="PTHR12788">
    <property type="entry name" value="PROTEIN-TYROSINE SULFOTRANSFERASE 2"/>
    <property type="match status" value="1"/>
</dbReference>
<dbReference type="InterPro" id="IPR026634">
    <property type="entry name" value="TPST-like"/>
</dbReference>
<name>A0ABV2JYX2_9GAMM</name>
<dbReference type="SUPFAM" id="SSF52540">
    <property type="entry name" value="P-loop containing nucleoside triphosphate hydrolases"/>
    <property type="match status" value="1"/>
</dbReference>
<dbReference type="Pfam" id="PF14559">
    <property type="entry name" value="TPR_19"/>
    <property type="match status" value="1"/>
</dbReference>
<gene>
    <name evidence="3" type="ORF">ABIC75_002795</name>
</gene>
<keyword evidence="2" id="KW-0802">TPR repeat</keyword>
<evidence type="ECO:0000256" key="1">
    <source>
        <dbReference type="ARBA" id="ARBA00022679"/>
    </source>
</evidence>
<dbReference type="SUPFAM" id="SSF48452">
    <property type="entry name" value="TPR-like"/>
    <property type="match status" value="1"/>
</dbReference>
<dbReference type="Gene3D" id="3.40.50.300">
    <property type="entry name" value="P-loop containing nucleotide triphosphate hydrolases"/>
    <property type="match status" value="1"/>
</dbReference>
<sequence>MTDPAQLYGHLVAAFNQRQWQQVLDVAAKLLPLAPRHAGVSYITGVSCMELKQMPAALGYLDQASHWEPTRADFATQFAKALTMVRRTSEALEAADRALALLPDDPLTLDTLGVVYTQAHANERAAEAFRRAVRLAPRHAPYRFNLATALVATGDIEDAQTELEACIALDPTFWMAHLTLSQLRKQTAASNHIERLQKLLSAHTSDPMGQTYLHMALAKEHEDLAEHSRAFDHFTQGKAAGRAQRDYAFAEDEALFDALTRAFPAVQDNAASGDPTDEPIFVIGMPRTGTTLVERIVSSHPDVYSAGELQNFGVALKRATGSRTPAMLDLDVITRAREVDLKRLGAAYLSSTRPATGSQAHFIDKLPHNFLYVGFIAKALPNARIICLRRDPIDTVLSNFRQLFAQKSPYYGYSFDLLDAGRYYVLFDRLMAHWKRVFPGRILEIQYEALVASQEQHSRELLDFCGLPWHESVMHFEQNEAPVSTASAIQVRAPIYTSAVKRWKKYESRLGDLIELLEANGIRVER</sequence>
<protein>
    <submittedName>
        <fullName evidence="3">Tetratricopeptide (TPR) repeat protein</fullName>
    </submittedName>
</protein>
<keyword evidence="4" id="KW-1185">Reference proteome</keyword>
<dbReference type="InterPro" id="IPR011990">
    <property type="entry name" value="TPR-like_helical_dom_sf"/>
</dbReference>
<dbReference type="Pfam" id="PF13469">
    <property type="entry name" value="Sulfotransfer_3"/>
    <property type="match status" value="1"/>
</dbReference>
<accession>A0ABV2JYX2</accession>
<dbReference type="PANTHER" id="PTHR12788:SF10">
    <property type="entry name" value="PROTEIN-TYROSINE SULFOTRANSFERASE"/>
    <property type="match status" value="1"/>
</dbReference>
<dbReference type="Proteomes" id="UP001549184">
    <property type="component" value="Unassembled WGS sequence"/>
</dbReference>
<organism evidence="3 4">
    <name type="scientific">Dyella japonica</name>
    <dbReference type="NCBI Taxonomy" id="231455"/>
    <lineage>
        <taxon>Bacteria</taxon>
        <taxon>Pseudomonadati</taxon>
        <taxon>Pseudomonadota</taxon>
        <taxon>Gammaproteobacteria</taxon>
        <taxon>Lysobacterales</taxon>
        <taxon>Rhodanobacteraceae</taxon>
        <taxon>Dyella</taxon>
    </lineage>
</organism>
<comment type="caution">
    <text evidence="3">The sequence shown here is derived from an EMBL/GenBank/DDBJ whole genome shotgun (WGS) entry which is preliminary data.</text>
</comment>
<dbReference type="SMART" id="SM00028">
    <property type="entry name" value="TPR"/>
    <property type="match status" value="3"/>
</dbReference>
<dbReference type="RefSeq" id="WP_354014460.1">
    <property type="nucleotide sequence ID" value="NZ_JBEPMU010000004.1"/>
</dbReference>
<proteinExistence type="predicted"/>
<evidence type="ECO:0000256" key="2">
    <source>
        <dbReference type="PROSITE-ProRule" id="PRU00339"/>
    </source>
</evidence>
<dbReference type="PROSITE" id="PS50005">
    <property type="entry name" value="TPR"/>
    <property type="match status" value="1"/>
</dbReference>
<feature type="repeat" description="TPR" evidence="2">
    <location>
        <begin position="106"/>
        <end position="139"/>
    </location>
</feature>